<name>A0A392UNJ1_9FABA</name>
<evidence type="ECO:0000313" key="2">
    <source>
        <dbReference type="Proteomes" id="UP000265520"/>
    </source>
</evidence>
<dbReference type="EMBL" id="LXQA010877371">
    <property type="protein sequence ID" value="MCI75209.1"/>
    <property type="molecule type" value="Genomic_DNA"/>
</dbReference>
<sequence>SPSSDLSSNHSEFRFAVVKSFSRISTLQQVLVDLP</sequence>
<proteinExistence type="predicted"/>
<reference evidence="1 2" key="1">
    <citation type="journal article" date="2018" name="Front. Plant Sci.">
        <title>Red Clover (Trifolium pratense) and Zigzag Clover (T. medium) - A Picture of Genomic Similarities and Differences.</title>
        <authorList>
            <person name="Dluhosova J."/>
            <person name="Istvanek J."/>
            <person name="Nedelnik J."/>
            <person name="Repkova J."/>
        </authorList>
    </citation>
    <scope>NUCLEOTIDE SEQUENCE [LARGE SCALE GENOMIC DNA]</scope>
    <source>
        <strain evidence="2">cv. 10/8</strain>
        <tissue evidence="1">Leaf</tissue>
    </source>
</reference>
<keyword evidence="2" id="KW-1185">Reference proteome</keyword>
<accession>A0A392UNJ1</accession>
<comment type="caution">
    <text evidence="1">The sequence shown here is derived from an EMBL/GenBank/DDBJ whole genome shotgun (WGS) entry which is preliminary data.</text>
</comment>
<dbReference type="AlphaFoldDB" id="A0A392UNJ1"/>
<organism evidence="1 2">
    <name type="scientific">Trifolium medium</name>
    <dbReference type="NCBI Taxonomy" id="97028"/>
    <lineage>
        <taxon>Eukaryota</taxon>
        <taxon>Viridiplantae</taxon>
        <taxon>Streptophyta</taxon>
        <taxon>Embryophyta</taxon>
        <taxon>Tracheophyta</taxon>
        <taxon>Spermatophyta</taxon>
        <taxon>Magnoliopsida</taxon>
        <taxon>eudicotyledons</taxon>
        <taxon>Gunneridae</taxon>
        <taxon>Pentapetalae</taxon>
        <taxon>rosids</taxon>
        <taxon>fabids</taxon>
        <taxon>Fabales</taxon>
        <taxon>Fabaceae</taxon>
        <taxon>Papilionoideae</taxon>
        <taxon>50 kb inversion clade</taxon>
        <taxon>NPAAA clade</taxon>
        <taxon>Hologalegina</taxon>
        <taxon>IRL clade</taxon>
        <taxon>Trifolieae</taxon>
        <taxon>Trifolium</taxon>
    </lineage>
</organism>
<evidence type="ECO:0000313" key="1">
    <source>
        <dbReference type="EMBL" id="MCI75209.1"/>
    </source>
</evidence>
<feature type="non-terminal residue" evidence="1">
    <location>
        <position position="1"/>
    </location>
</feature>
<protein>
    <submittedName>
        <fullName evidence="1">Uncharacterized protein</fullName>
    </submittedName>
</protein>
<dbReference type="Proteomes" id="UP000265520">
    <property type="component" value="Unassembled WGS sequence"/>
</dbReference>